<accession>A0A0D2SNR5</accession>
<dbReference type="EMBL" id="CM001746">
    <property type="protein sequence ID" value="KJB45814.1"/>
    <property type="molecule type" value="Genomic_DNA"/>
</dbReference>
<dbReference type="Pfam" id="PF00560">
    <property type="entry name" value="LRR_1"/>
    <property type="match status" value="3"/>
</dbReference>
<name>A0A0D2SNR5_GOSRA</name>
<dbReference type="Gramene" id="KJB45814">
    <property type="protein sequence ID" value="KJB45814"/>
    <property type="gene ID" value="B456_007G330400"/>
</dbReference>
<dbReference type="STRING" id="29730.A0A0D2SNR5"/>
<dbReference type="SUPFAM" id="SSF52058">
    <property type="entry name" value="L domain-like"/>
    <property type="match status" value="1"/>
</dbReference>
<feature type="signal peptide" evidence="4">
    <location>
        <begin position="1"/>
        <end position="23"/>
    </location>
</feature>
<sequence>MLFLRHVLGSIFIVCCLTTLTNGATLANDEVEALKWIGKTLGKTGWNFDSDPCSQRHSWVDQSTRYYVNNVTCDCSFNNNTIYHVVRIVLKAQNLSGTLPLNLNNLPFLQEIDLTRNYLNGTIPPEWGSSTGLVSISLLGNRLTGQIPAELANLRNLTSLVLENNGLSGTLPAALGNLPNIERL</sequence>
<evidence type="ECO:0000313" key="6">
    <source>
        <dbReference type="Proteomes" id="UP000032304"/>
    </source>
</evidence>
<keyword evidence="3" id="KW-0677">Repeat</keyword>
<evidence type="ECO:0000313" key="5">
    <source>
        <dbReference type="EMBL" id="KJB45814.1"/>
    </source>
</evidence>
<keyword evidence="2" id="KW-0433">Leucine-rich repeat</keyword>
<comment type="subcellular location">
    <subcellularLocation>
        <location evidence="1">Membrane</location>
        <topology evidence="1">Single-pass type I membrane protein</topology>
    </subcellularLocation>
</comment>
<dbReference type="OMA" id="CNIRTLM"/>
<keyword evidence="4" id="KW-0732">Signal</keyword>
<gene>
    <name evidence="5" type="ORF">B456_007G330400</name>
</gene>
<dbReference type="PANTHER" id="PTHR48006">
    <property type="entry name" value="LEUCINE-RICH REPEAT-CONTAINING PROTEIN DDB_G0281931-RELATED"/>
    <property type="match status" value="1"/>
</dbReference>
<dbReference type="FunFam" id="3.80.10.10:FF:000383">
    <property type="entry name" value="Leucine-rich repeat receptor protein kinase EMS1"/>
    <property type="match status" value="1"/>
</dbReference>
<dbReference type="AlphaFoldDB" id="A0A0D2SNR5"/>
<evidence type="ECO:0008006" key="7">
    <source>
        <dbReference type="Google" id="ProtNLM"/>
    </source>
</evidence>
<evidence type="ECO:0000256" key="1">
    <source>
        <dbReference type="ARBA" id="ARBA00004479"/>
    </source>
</evidence>
<dbReference type="GO" id="GO:0016020">
    <property type="term" value="C:membrane"/>
    <property type="evidence" value="ECO:0007669"/>
    <property type="project" value="UniProtKB-SubCell"/>
</dbReference>
<dbReference type="InterPro" id="IPR001611">
    <property type="entry name" value="Leu-rich_rpt"/>
</dbReference>
<dbReference type="eggNOG" id="ENOG502QVI9">
    <property type="taxonomic scope" value="Eukaryota"/>
</dbReference>
<evidence type="ECO:0000256" key="4">
    <source>
        <dbReference type="SAM" id="SignalP"/>
    </source>
</evidence>
<feature type="chain" id="PRO_5002251469" description="Leucine-rich repeat-containing N-terminal plant-type domain-containing protein" evidence="4">
    <location>
        <begin position="24"/>
        <end position="184"/>
    </location>
</feature>
<dbReference type="Proteomes" id="UP000032304">
    <property type="component" value="Chromosome 7"/>
</dbReference>
<evidence type="ECO:0000256" key="2">
    <source>
        <dbReference type="ARBA" id="ARBA00022614"/>
    </source>
</evidence>
<dbReference type="InterPro" id="IPR032675">
    <property type="entry name" value="LRR_dom_sf"/>
</dbReference>
<keyword evidence="6" id="KW-1185">Reference proteome</keyword>
<reference evidence="5 6" key="1">
    <citation type="journal article" date="2012" name="Nature">
        <title>Repeated polyploidization of Gossypium genomes and the evolution of spinnable cotton fibres.</title>
        <authorList>
            <person name="Paterson A.H."/>
            <person name="Wendel J.F."/>
            <person name="Gundlach H."/>
            <person name="Guo H."/>
            <person name="Jenkins J."/>
            <person name="Jin D."/>
            <person name="Llewellyn D."/>
            <person name="Showmaker K.C."/>
            <person name="Shu S."/>
            <person name="Udall J."/>
            <person name="Yoo M.J."/>
            <person name="Byers R."/>
            <person name="Chen W."/>
            <person name="Doron-Faigenboim A."/>
            <person name="Duke M.V."/>
            <person name="Gong L."/>
            <person name="Grimwood J."/>
            <person name="Grover C."/>
            <person name="Grupp K."/>
            <person name="Hu G."/>
            <person name="Lee T.H."/>
            <person name="Li J."/>
            <person name="Lin L."/>
            <person name="Liu T."/>
            <person name="Marler B.S."/>
            <person name="Page J.T."/>
            <person name="Roberts A.W."/>
            <person name="Romanel E."/>
            <person name="Sanders W.S."/>
            <person name="Szadkowski E."/>
            <person name="Tan X."/>
            <person name="Tang H."/>
            <person name="Xu C."/>
            <person name="Wang J."/>
            <person name="Wang Z."/>
            <person name="Zhang D."/>
            <person name="Zhang L."/>
            <person name="Ashrafi H."/>
            <person name="Bedon F."/>
            <person name="Bowers J.E."/>
            <person name="Brubaker C.L."/>
            <person name="Chee P.W."/>
            <person name="Das S."/>
            <person name="Gingle A.R."/>
            <person name="Haigler C.H."/>
            <person name="Harker D."/>
            <person name="Hoffmann L.V."/>
            <person name="Hovav R."/>
            <person name="Jones D.C."/>
            <person name="Lemke C."/>
            <person name="Mansoor S."/>
            <person name="ur Rahman M."/>
            <person name="Rainville L.N."/>
            <person name="Rambani A."/>
            <person name="Reddy U.K."/>
            <person name="Rong J.K."/>
            <person name="Saranga Y."/>
            <person name="Scheffler B.E."/>
            <person name="Scheffler J.A."/>
            <person name="Stelly D.M."/>
            <person name="Triplett B.A."/>
            <person name="Van Deynze A."/>
            <person name="Vaslin M.F."/>
            <person name="Waghmare V.N."/>
            <person name="Walford S.A."/>
            <person name="Wright R.J."/>
            <person name="Zaki E.A."/>
            <person name="Zhang T."/>
            <person name="Dennis E.S."/>
            <person name="Mayer K.F."/>
            <person name="Peterson D.G."/>
            <person name="Rokhsar D.S."/>
            <person name="Wang X."/>
            <person name="Schmutz J."/>
        </authorList>
    </citation>
    <scope>NUCLEOTIDE SEQUENCE [LARGE SCALE GENOMIC DNA]</scope>
</reference>
<organism evidence="5 6">
    <name type="scientific">Gossypium raimondii</name>
    <name type="common">Peruvian cotton</name>
    <name type="synonym">Gossypium klotzschianum subsp. raimondii</name>
    <dbReference type="NCBI Taxonomy" id="29730"/>
    <lineage>
        <taxon>Eukaryota</taxon>
        <taxon>Viridiplantae</taxon>
        <taxon>Streptophyta</taxon>
        <taxon>Embryophyta</taxon>
        <taxon>Tracheophyta</taxon>
        <taxon>Spermatophyta</taxon>
        <taxon>Magnoliopsida</taxon>
        <taxon>eudicotyledons</taxon>
        <taxon>Gunneridae</taxon>
        <taxon>Pentapetalae</taxon>
        <taxon>rosids</taxon>
        <taxon>malvids</taxon>
        <taxon>Malvales</taxon>
        <taxon>Malvaceae</taxon>
        <taxon>Malvoideae</taxon>
        <taxon>Gossypium</taxon>
    </lineage>
</organism>
<evidence type="ECO:0000256" key="3">
    <source>
        <dbReference type="ARBA" id="ARBA00022737"/>
    </source>
</evidence>
<dbReference type="InterPro" id="IPR051824">
    <property type="entry name" value="LRR_Rcpt-Like_S/T_Kinase"/>
</dbReference>
<dbReference type="PANTHER" id="PTHR48006:SF81">
    <property type="entry name" value="PROTEIN KINASE DOMAIN-CONTAINING PROTEIN"/>
    <property type="match status" value="1"/>
</dbReference>
<proteinExistence type="predicted"/>
<dbReference type="Gene3D" id="3.80.10.10">
    <property type="entry name" value="Ribonuclease Inhibitor"/>
    <property type="match status" value="1"/>
</dbReference>
<protein>
    <recommendedName>
        <fullName evidence="7">Leucine-rich repeat-containing N-terminal plant-type domain-containing protein</fullName>
    </recommendedName>
</protein>